<dbReference type="Proteomes" id="UP001303046">
    <property type="component" value="Unassembled WGS sequence"/>
</dbReference>
<evidence type="ECO:0000256" key="1">
    <source>
        <dbReference type="SAM" id="MobiDB-lite"/>
    </source>
</evidence>
<proteinExistence type="predicted"/>
<evidence type="ECO:0000313" key="4">
    <source>
        <dbReference type="Proteomes" id="UP001303046"/>
    </source>
</evidence>
<keyword evidence="2" id="KW-0472">Membrane</keyword>
<reference evidence="3 4" key="1">
    <citation type="submission" date="2023-08" db="EMBL/GenBank/DDBJ databases">
        <title>A Necator americanus chromosomal reference genome.</title>
        <authorList>
            <person name="Ilik V."/>
            <person name="Petrzelkova K.J."/>
            <person name="Pardy F."/>
            <person name="Fuh T."/>
            <person name="Niatou-Singa F.S."/>
            <person name="Gouil Q."/>
            <person name="Baker L."/>
            <person name="Ritchie M.E."/>
            <person name="Jex A.R."/>
            <person name="Gazzola D."/>
            <person name="Li H."/>
            <person name="Toshio Fujiwara R."/>
            <person name="Zhan B."/>
            <person name="Aroian R.V."/>
            <person name="Pafco B."/>
            <person name="Schwarz E.M."/>
        </authorList>
    </citation>
    <scope>NUCLEOTIDE SEQUENCE [LARGE SCALE GENOMIC DNA]</scope>
    <source>
        <strain evidence="3 4">Aroian</strain>
        <tissue evidence="3">Whole animal</tissue>
    </source>
</reference>
<comment type="caution">
    <text evidence="3">The sequence shown here is derived from an EMBL/GenBank/DDBJ whole genome shotgun (WGS) entry which is preliminary data.</text>
</comment>
<feature type="compositionally biased region" description="Basic and acidic residues" evidence="1">
    <location>
        <begin position="182"/>
        <end position="192"/>
    </location>
</feature>
<name>A0ABR1BJD9_NECAM</name>
<feature type="transmembrane region" description="Helical" evidence="2">
    <location>
        <begin position="28"/>
        <end position="49"/>
    </location>
</feature>
<evidence type="ECO:0000313" key="3">
    <source>
        <dbReference type="EMBL" id="KAK6726587.1"/>
    </source>
</evidence>
<dbReference type="EMBL" id="JAVFWL010000001">
    <property type="protein sequence ID" value="KAK6726587.1"/>
    <property type="molecule type" value="Genomic_DNA"/>
</dbReference>
<keyword evidence="2" id="KW-0812">Transmembrane</keyword>
<protein>
    <submittedName>
        <fullName evidence="3">Uncharacterized protein</fullName>
    </submittedName>
</protein>
<evidence type="ECO:0000256" key="2">
    <source>
        <dbReference type="SAM" id="Phobius"/>
    </source>
</evidence>
<keyword evidence="2" id="KW-1133">Transmembrane helix</keyword>
<keyword evidence="4" id="KW-1185">Reference proteome</keyword>
<accession>A0ABR1BJD9</accession>
<organism evidence="3 4">
    <name type="scientific">Necator americanus</name>
    <name type="common">Human hookworm</name>
    <dbReference type="NCBI Taxonomy" id="51031"/>
    <lineage>
        <taxon>Eukaryota</taxon>
        <taxon>Metazoa</taxon>
        <taxon>Ecdysozoa</taxon>
        <taxon>Nematoda</taxon>
        <taxon>Chromadorea</taxon>
        <taxon>Rhabditida</taxon>
        <taxon>Rhabditina</taxon>
        <taxon>Rhabditomorpha</taxon>
        <taxon>Strongyloidea</taxon>
        <taxon>Ancylostomatidae</taxon>
        <taxon>Bunostominae</taxon>
        <taxon>Necator</taxon>
    </lineage>
</organism>
<feature type="region of interest" description="Disordered" evidence="1">
    <location>
        <begin position="159"/>
        <end position="201"/>
    </location>
</feature>
<gene>
    <name evidence="3" type="primary">Necator_chrI.g860</name>
    <name evidence="3" type="ORF">RB195_004736</name>
</gene>
<sequence length="306" mass="34591">MGRRTCYLCHLTREESFMRWCSTLIKQVAVLVCGLMLLGGSFVELKAAYDAIKQGRKIRICEIHFIEAGQRLTAELTSFGMILMRLEDGRTYVHSSDVHPQIVTNLQDILCDFDDSFLFTEADIQTFVNDCLFRYYNGEEWRGPDLRFPKRVQHKELEGVKEAADPSGFQIVPPGTPPSTLKEPKPELRSAEKQQSPSNSSYIRFLPSGTITVGSPNNEDTSGSSSDPFWDVHELASQDNNLLKKYFIVKGEQLLQLFQFCPQCGSKIPKGNTVRLLQHGTAPVVEFLCKECSLQGEPVKRWEGQC</sequence>